<dbReference type="Gene3D" id="2.60.40.4270">
    <property type="entry name" value="Listeria-Bacteroides repeat domain"/>
    <property type="match status" value="7"/>
</dbReference>
<feature type="transmembrane region" description="Helical" evidence="16">
    <location>
        <begin position="1496"/>
        <end position="1516"/>
    </location>
</feature>
<keyword evidence="16" id="KW-0472">Membrane</keyword>
<dbReference type="SUPFAM" id="SSF49452">
    <property type="entry name" value="Starch-binding domain-like"/>
    <property type="match status" value="1"/>
</dbReference>
<evidence type="ECO:0000256" key="8">
    <source>
        <dbReference type="ARBA" id="ARBA00022729"/>
    </source>
</evidence>
<dbReference type="InterPro" id="IPR013783">
    <property type="entry name" value="Ig-like_fold"/>
</dbReference>
<evidence type="ECO:0000256" key="17">
    <source>
        <dbReference type="SAM" id="SignalP"/>
    </source>
</evidence>
<dbReference type="InterPro" id="IPR013780">
    <property type="entry name" value="Glyco_hydro_b"/>
</dbReference>
<dbReference type="SMART" id="SM00632">
    <property type="entry name" value="Aamy_C"/>
    <property type="match status" value="1"/>
</dbReference>
<dbReference type="Pfam" id="PF02806">
    <property type="entry name" value="Alpha-amylase_C"/>
    <property type="match status" value="1"/>
</dbReference>
<comment type="cofactor">
    <cofactor evidence="2">
        <name>Ca(2+)</name>
        <dbReference type="ChEBI" id="CHEBI:29108"/>
    </cofactor>
</comment>
<dbReference type="InterPro" id="IPR006048">
    <property type="entry name" value="A-amylase/branching_C"/>
</dbReference>
<evidence type="ECO:0000259" key="19">
    <source>
        <dbReference type="SMART" id="SM00642"/>
    </source>
</evidence>
<dbReference type="Proteomes" id="UP000711736">
    <property type="component" value="Unassembled WGS sequence"/>
</dbReference>
<keyword evidence="9" id="KW-0378">Hydrolase</keyword>
<evidence type="ECO:0000256" key="4">
    <source>
        <dbReference type="ARBA" id="ARBA00008061"/>
    </source>
</evidence>
<feature type="domain" description="Alpha-amylase C-terminal" evidence="18">
    <location>
        <begin position="440"/>
        <end position="519"/>
    </location>
</feature>
<dbReference type="InterPro" id="IPR006047">
    <property type="entry name" value="GH13_cat_dom"/>
</dbReference>
<evidence type="ECO:0000256" key="11">
    <source>
        <dbReference type="ARBA" id="ARBA00023277"/>
    </source>
</evidence>
<name>A0ABS5UUH8_9BIFI</name>
<dbReference type="PRINTS" id="PR00110">
    <property type="entry name" value="ALPHAAMYLASE"/>
</dbReference>
<evidence type="ECO:0000256" key="1">
    <source>
        <dbReference type="ARBA" id="ARBA00000548"/>
    </source>
</evidence>
<feature type="compositionally biased region" description="Low complexity" evidence="15">
    <location>
        <begin position="1422"/>
        <end position="1435"/>
    </location>
</feature>
<feature type="chain" id="PRO_5045678562" description="Alpha-amylase" evidence="17">
    <location>
        <begin position="33"/>
        <end position="1525"/>
    </location>
</feature>
<gene>
    <name evidence="20" type="ORF">JS530_02925</name>
</gene>
<evidence type="ECO:0000256" key="7">
    <source>
        <dbReference type="ARBA" id="ARBA00022723"/>
    </source>
</evidence>
<keyword evidence="21" id="KW-1185">Reference proteome</keyword>
<feature type="region of interest" description="Disordered" evidence="15">
    <location>
        <begin position="746"/>
        <end position="768"/>
    </location>
</feature>
<proteinExistence type="inferred from homology"/>
<organism evidence="20 21">
    <name type="scientific">Bifidobacterium colobi</name>
    <dbReference type="NCBI Taxonomy" id="2809026"/>
    <lineage>
        <taxon>Bacteria</taxon>
        <taxon>Bacillati</taxon>
        <taxon>Actinomycetota</taxon>
        <taxon>Actinomycetes</taxon>
        <taxon>Bifidobacteriales</taxon>
        <taxon>Bifidobacteriaceae</taxon>
        <taxon>Bifidobacterium</taxon>
    </lineage>
</organism>
<evidence type="ECO:0000256" key="3">
    <source>
        <dbReference type="ARBA" id="ARBA00004196"/>
    </source>
</evidence>
<feature type="region of interest" description="Disordered" evidence="15">
    <location>
        <begin position="517"/>
        <end position="538"/>
    </location>
</feature>
<evidence type="ECO:0000256" key="2">
    <source>
        <dbReference type="ARBA" id="ARBA00001913"/>
    </source>
</evidence>
<keyword evidence="16" id="KW-0812">Transmembrane</keyword>
<dbReference type="Gene3D" id="3.20.20.80">
    <property type="entry name" value="Glycosidases"/>
    <property type="match status" value="1"/>
</dbReference>
<reference evidence="20 21" key="1">
    <citation type="journal article" date="2021" name="Environ. Microbiol.">
        <title>Genetic insights into the dark matter of the mammalian gut microbiota through targeted genome reconstruction.</title>
        <authorList>
            <person name="Lugli G.A."/>
            <person name="Alessandri G."/>
            <person name="Milani C."/>
            <person name="Viappiani A."/>
            <person name="Fontana F."/>
            <person name="Tarracchini C."/>
            <person name="Mancabelli L."/>
            <person name="Argentini C."/>
            <person name="Ruiz L."/>
            <person name="Margolles A."/>
            <person name="van Sinderen D."/>
            <person name="Turroni F."/>
            <person name="Ventura M."/>
        </authorList>
    </citation>
    <scope>NUCLEOTIDE SEQUENCE [LARGE SCALE GENOMIC DNA]</scope>
    <source>
        <strain evidence="20 21">LC6</strain>
    </source>
</reference>
<dbReference type="Gene3D" id="2.60.40.1180">
    <property type="entry name" value="Golgi alpha-mannosidase II"/>
    <property type="match status" value="1"/>
</dbReference>
<dbReference type="InterPro" id="IPR042229">
    <property type="entry name" value="Listeria/Bacterioides_rpt_sf"/>
</dbReference>
<feature type="region of interest" description="Disordered" evidence="15">
    <location>
        <begin position="1414"/>
        <end position="1482"/>
    </location>
</feature>
<evidence type="ECO:0000256" key="12">
    <source>
        <dbReference type="ARBA" id="ARBA00023295"/>
    </source>
</evidence>
<comment type="subcellular location">
    <subcellularLocation>
        <location evidence="3">Cell envelope</location>
    </subcellularLocation>
</comment>
<keyword evidence="7" id="KW-0479">Metal-binding</keyword>
<dbReference type="Pfam" id="PF00128">
    <property type="entry name" value="Alpha-amylase"/>
    <property type="match status" value="1"/>
</dbReference>
<evidence type="ECO:0000313" key="21">
    <source>
        <dbReference type="Proteomes" id="UP000711736"/>
    </source>
</evidence>
<dbReference type="PANTHER" id="PTHR43447">
    <property type="entry name" value="ALPHA-AMYLASE"/>
    <property type="match status" value="1"/>
</dbReference>
<dbReference type="SUPFAM" id="SSF51011">
    <property type="entry name" value="Glycosyl hydrolase domain"/>
    <property type="match status" value="1"/>
</dbReference>
<sequence>MIKRIGRAAVVALTSCAMVAVAMVSVPTMANAASSKLDFQPQSDVTIVAFQQTWNTVAAECTKTYGPEGIGWVQVSPPAESVTGTQWWTAYQPVSTRLDSRYGTEAEFKNMIATCNAAHVGIIADAVINHTTGTDVALVTDQHGVAGTPYNGTYGRYPFYGADGVYRYKDNGNGHQYGSTTEDFHDCDQPISDYTNADEVRNCRPSTMWDLNTGSARVQNSIAEYLASLWRDGVRGYRIDSSKHMAPEDIAAIKAKLAEKIGVSAENIPWVQEVIYHQGEAAALAPSNYLGNGDVTEFSYAYQLKQDFSGSIADLKNISSGLLPSDKANVFVSNWDTERGTETLTPKSGARYELANAFLLAYDYGTPKLLSSYWFSDSDAGAAGTTDTEVPDVDFDTACTASDGSSSERWSDGQWICQQRWTSTRGMVRFHNAVAGTKVTNWSTDGENNIGFEREGKGFLAMNNTLEDHKVSYTTSLKDGVYCNVYASRTCTSTVEVKDGKLSATVPARSAVAIIAGVTPDNPGNTGSEDTDPSDPKYEDTVDVGTIADTSLTVYYKPEGSGTGSVTLNYGLGTGVNAGQSITMKPVNGADGWYSATIKKTGLKGVSFHFTKADGSIDWSGGENGKNYTAKVGSTMIMVEGHKATLGTPVTKGATESTRVIVHVKSNVAGAEGITIGGKYYKFNGTADSYGSVADLKLDGHHESVDFAIVGADHTTPIYGVTYHASELEHVDGVIEAWVDAANPSEASLASPDKSSTSSTPIPNDQKNPVNLTVTIHYQRGDGDYQAVDLDKNIWNGWDIYSWTENAGGTSDAFTGHDDFGEIATYTFTSNSGVRVPWFLIRQGGDTWKDKDPDDNNRLIPESLIRVDPNQQDTGTAEFWVVSGDSTLYASKPTTYRVTFDANGGETTKTIAVTAGKSQRDGVVVPDAPTRKGYAFKGWYKDAEGTEQYQFGTPVTSSFTLYAKWTPAVTIRYAGHENEWKYPYGDTVLDAGSTWPADWGVPGAPERDGYTFLGWYLDEDGTEPVDWTTHVWNKDATVYAKWKSNAHTVTFDSQGGSAVDAIEVKPGEAAAAPADPVRKGFIFNGWTLDANGTQPYSFTAAVNSDLTLYAQWVADTAVTHTVTYHTNDGTDATTVAKVADGGLAGQAAAPQRDGYVFTGWALDAAGKQPYDVSTPVKDDLDLYAVWAKLVTVTFDYADGTGRTTSSKLAAGQSVTKPEDPIREGYDFAGWATEQGKAFDFGTPVSADLKLIAQWTAKKFTVSFDTAGGSAVDAQQVEYGKTASRPKRPVRDGYVFQGWSLDANDTTAANIYDFDTPVSSDTTLHAIWGTMPETVNPRLAVTMHATDEVSYQLHVRRGKALARPADPIRYGYIFQGWTTDKQGAKPYDFATKVERSGLELWAQWKRDESVNLCDGSGARKPGQPAAAATKQCPAAQGNNAGSTSGGAVTDDWKDAAGQSHQQGGTNGTVAVVNGGSGSTGNQESRFERLSPLAKTGVGISALVAACAVAVAVGFALLSTSRGRHSR</sequence>
<evidence type="ECO:0000256" key="5">
    <source>
        <dbReference type="ARBA" id="ARBA00012595"/>
    </source>
</evidence>
<comment type="caution">
    <text evidence="20">The sequence shown here is derived from an EMBL/GenBank/DDBJ whole genome shotgun (WGS) entry which is preliminary data.</text>
</comment>
<dbReference type="Pfam" id="PF03714">
    <property type="entry name" value="PUD"/>
    <property type="match status" value="1"/>
</dbReference>
<dbReference type="CDD" id="cd10315">
    <property type="entry name" value="CBM41_pullulanase"/>
    <property type="match status" value="1"/>
</dbReference>
<protein>
    <recommendedName>
        <fullName evidence="6">Alpha-amylase</fullName>
        <ecNumber evidence="5">3.2.1.1</ecNumber>
    </recommendedName>
    <alternativeName>
        <fullName evidence="13">1,4-alpha-D-glucan glucanohydrolase</fullName>
    </alternativeName>
</protein>
<keyword evidence="16" id="KW-1133">Transmembrane helix</keyword>
<evidence type="ECO:0000256" key="16">
    <source>
        <dbReference type="SAM" id="Phobius"/>
    </source>
</evidence>
<evidence type="ECO:0000256" key="6">
    <source>
        <dbReference type="ARBA" id="ARBA00017303"/>
    </source>
</evidence>
<dbReference type="InterPro" id="IPR031319">
    <property type="entry name" value="A-amylase_C"/>
</dbReference>
<evidence type="ECO:0000256" key="13">
    <source>
        <dbReference type="ARBA" id="ARBA00030238"/>
    </source>
</evidence>
<evidence type="ECO:0000256" key="9">
    <source>
        <dbReference type="ARBA" id="ARBA00022801"/>
    </source>
</evidence>
<dbReference type="InterPro" id="IPR006046">
    <property type="entry name" value="Alpha_amylase"/>
</dbReference>
<dbReference type="NCBIfam" id="TIGR02543">
    <property type="entry name" value="List_Bact_rpt"/>
    <property type="match status" value="6"/>
</dbReference>
<feature type="compositionally biased region" description="Low complexity" evidence="15">
    <location>
        <begin position="1460"/>
        <end position="1472"/>
    </location>
</feature>
<comment type="catalytic activity">
    <reaction evidence="1">
        <text>Endohydrolysis of (1-&gt;4)-alpha-D-glucosidic linkages in polysaccharides containing three or more (1-&gt;4)-alpha-linked D-glucose units.</text>
        <dbReference type="EC" id="3.2.1.1"/>
    </reaction>
</comment>
<feature type="domain" description="Glycosyl hydrolase family 13 catalytic" evidence="19">
    <location>
        <begin position="44"/>
        <end position="431"/>
    </location>
</feature>
<evidence type="ECO:0000256" key="10">
    <source>
        <dbReference type="ARBA" id="ARBA00022837"/>
    </source>
</evidence>
<dbReference type="InterPro" id="IPR013378">
    <property type="entry name" value="InlB-like_B-rpt"/>
</dbReference>
<dbReference type="InterPro" id="IPR017853">
    <property type="entry name" value="GH"/>
</dbReference>
<dbReference type="Pfam" id="PF09479">
    <property type="entry name" value="Flg_new"/>
    <property type="match status" value="7"/>
</dbReference>
<dbReference type="CDD" id="cd11317">
    <property type="entry name" value="AmyAc_bac_euk_AmyA"/>
    <property type="match status" value="1"/>
</dbReference>
<dbReference type="InterPro" id="IPR005323">
    <property type="entry name" value="CBM41_pullulanase"/>
</dbReference>
<evidence type="ECO:0000259" key="18">
    <source>
        <dbReference type="SMART" id="SM00632"/>
    </source>
</evidence>
<dbReference type="Gene3D" id="2.60.40.1110">
    <property type="match status" value="1"/>
</dbReference>
<keyword evidence="11" id="KW-0119">Carbohydrate metabolism</keyword>
<comment type="similarity">
    <text evidence="4 14">Belongs to the glycosyl hydrolase 13 family.</text>
</comment>
<dbReference type="SUPFAM" id="SSF51445">
    <property type="entry name" value="(Trans)glycosidases"/>
    <property type="match status" value="1"/>
</dbReference>
<dbReference type="Gene3D" id="2.60.40.10">
    <property type="entry name" value="Immunoglobulins"/>
    <property type="match status" value="1"/>
</dbReference>
<keyword evidence="8 17" id="KW-0732">Signal</keyword>
<dbReference type="InterPro" id="IPR013784">
    <property type="entry name" value="Carb-bd-like_fold"/>
</dbReference>
<feature type="signal peptide" evidence="17">
    <location>
        <begin position="1"/>
        <end position="32"/>
    </location>
</feature>
<dbReference type="EMBL" id="JAFEJU010000002">
    <property type="protein sequence ID" value="MBT1174470.1"/>
    <property type="molecule type" value="Genomic_DNA"/>
</dbReference>
<keyword evidence="12" id="KW-0326">Glycosidase</keyword>
<evidence type="ECO:0000313" key="20">
    <source>
        <dbReference type="EMBL" id="MBT1174470.1"/>
    </source>
</evidence>
<evidence type="ECO:0000256" key="15">
    <source>
        <dbReference type="SAM" id="MobiDB-lite"/>
    </source>
</evidence>
<feature type="compositionally biased region" description="Polar residues" evidence="15">
    <location>
        <begin position="1436"/>
        <end position="1445"/>
    </location>
</feature>
<dbReference type="EC" id="3.2.1.1" evidence="5"/>
<accession>A0ABS5UUH8</accession>
<dbReference type="SMART" id="SM00642">
    <property type="entry name" value="Aamy"/>
    <property type="match status" value="1"/>
</dbReference>
<evidence type="ECO:0000256" key="14">
    <source>
        <dbReference type="RuleBase" id="RU003615"/>
    </source>
</evidence>
<keyword evidence="10" id="KW-0106">Calcium</keyword>